<keyword evidence="3" id="KW-1185">Reference proteome</keyword>
<keyword evidence="1" id="KW-0472">Membrane</keyword>
<dbReference type="RefSeq" id="WP_187731438.1">
    <property type="nucleotide sequence ID" value="NZ_BMFN01000004.1"/>
</dbReference>
<dbReference type="EMBL" id="CP060784">
    <property type="protein sequence ID" value="QNP51143.1"/>
    <property type="molecule type" value="Genomic_DNA"/>
</dbReference>
<protein>
    <submittedName>
        <fullName evidence="2">Uncharacterized protein</fullName>
    </submittedName>
</protein>
<reference evidence="2 3" key="1">
    <citation type="submission" date="2020-08" db="EMBL/GenBank/DDBJ databases">
        <title>Genome sequence of Hymenobacter qilianensis JCM 19763T.</title>
        <authorList>
            <person name="Hyun D.-W."/>
            <person name="Bae J.-W."/>
        </authorList>
    </citation>
    <scope>NUCLEOTIDE SEQUENCE [LARGE SCALE GENOMIC DNA]</scope>
    <source>
        <strain evidence="2 3">JCM 19763</strain>
    </source>
</reference>
<dbReference type="Proteomes" id="UP000516093">
    <property type="component" value="Chromosome"/>
</dbReference>
<evidence type="ECO:0000313" key="3">
    <source>
        <dbReference type="Proteomes" id="UP000516093"/>
    </source>
</evidence>
<evidence type="ECO:0000256" key="1">
    <source>
        <dbReference type="SAM" id="Phobius"/>
    </source>
</evidence>
<accession>A0A7H0GS77</accession>
<feature type="transmembrane region" description="Helical" evidence="1">
    <location>
        <begin position="18"/>
        <end position="40"/>
    </location>
</feature>
<dbReference type="KEGG" id="hqi:H9L05_13660"/>
<proteinExistence type="predicted"/>
<name>A0A7H0GS77_9BACT</name>
<gene>
    <name evidence="2" type="ORF">H9L05_13660</name>
</gene>
<keyword evidence="1" id="KW-1133">Transmembrane helix</keyword>
<dbReference type="AlphaFoldDB" id="A0A7H0GS77"/>
<organism evidence="2 3">
    <name type="scientific">Hymenobacter qilianensis</name>
    <dbReference type="NCBI Taxonomy" id="1385715"/>
    <lineage>
        <taxon>Bacteria</taxon>
        <taxon>Pseudomonadati</taxon>
        <taxon>Bacteroidota</taxon>
        <taxon>Cytophagia</taxon>
        <taxon>Cytophagales</taxon>
        <taxon>Hymenobacteraceae</taxon>
        <taxon>Hymenobacter</taxon>
    </lineage>
</organism>
<keyword evidence="1" id="KW-0812">Transmembrane</keyword>
<evidence type="ECO:0000313" key="2">
    <source>
        <dbReference type="EMBL" id="QNP51143.1"/>
    </source>
</evidence>
<sequence length="168" mass="18958">MTENSTVIIKPSRPSNAVFILGQASVWQALLLAIGGLYVIYHGYMFQGFIAIIIAILTGTTRKGIEVETDAQRYRFFTLILGFRIGEWEILPNVQRVIMKYYSDLVTHGKPGRMRTDADQRYIIMFSIPNSTEGVIIHKSYGRQSALDLTYALADFLGVEAKVYDKVV</sequence>
<feature type="transmembrane region" description="Helical" evidence="1">
    <location>
        <begin position="46"/>
        <end position="65"/>
    </location>
</feature>